<sequence length="287" mass="32817">MTAHKEPNPAYDEASTTRNKRVRQPSPLSRSRRFKSGATQSRAVDEPTRDERLADADWAKLVIEERDNQRRLRRERHRRYRQKQTELMEHLERHNPGFQLEVSKLEERLRTLLAAVRPKETLWTVASEYFRVFRYGAVYSATREVQLEFVRSGMSPDVLSNSGYGAEALVASWAHFSGGFEDVEVELQGLKKDTDNSVVGTATTSFTITERTIDALFPCLNEERSQVADRILNQRVSMDTSVRFVWDAVVSRVTSVVSRSDLLTPMLGLVGDVASVARMFKDSRVYV</sequence>
<dbReference type="InParanoid" id="G4ZPT4"/>
<dbReference type="AlphaFoldDB" id="G4ZPT4"/>
<dbReference type="Proteomes" id="UP000002640">
    <property type="component" value="Unassembled WGS sequence"/>
</dbReference>
<keyword evidence="3" id="KW-1185">Reference proteome</keyword>
<dbReference type="EMBL" id="JH159155">
    <property type="protein sequence ID" value="EGZ16339.1"/>
    <property type="molecule type" value="Genomic_DNA"/>
</dbReference>
<feature type="region of interest" description="Disordered" evidence="1">
    <location>
        <begin position="1"/>
        <end position="50"/>
    </location>
</feature>
<evidence type="ECO:0008006" key="4">
    <source>
        <dbReference type="Google" id="ProtNLM"/>
    </source>
</evidence>
<evidence type="ECO:0000313" key="3">
    <source>
        <dbReference type="Proteomes" id="UP000002640"/>
    </source>
</evidence>
<accession>G4ZPT4</accession>
<evidence type="ECO:0000313" key="2">
    <source>
        <dbReference type="EMBL" id="EGZ16339.1"/>
    </source>
</evidence>
<evidence type="ECO:0000256" key="1">
    <source>
        <dbReference type="SAM" id="MobiDB-lite"/>
    </source>
</evidence>
<organism evidence="2 3">
    <name type="scientific">Phytophthora sojae (strain P6497)</name>
    <name type="common">Soybean stem and root rot agent</name>
    <name type="synonym">Phytophthora megasperma f. sp. glycines</name>
    <dbReference type="NCBI Taxonomy" id="1094619"/>
    <lineage>
        <taxon>Eukaryota</taxon>
        <taxon>Sar</taxon>
        <taxon>Stramenopiles</taxon>
        <taxon>Oomycota</taxon>
        <taxon>Peronosporomycetes</taxon>
        <taxon>Peronosporales</taxon>
        <taxon>Peronosporaceae</taxon>
        <taxon>Phytophthora</taxon>
    </lineage>
</organism>
<name>G4ZPT4_PHYSP</name>
<protein>
    <recommendedName>
        <fullName evidence="4">BZIP domain-containing protein</fullName>
    </recommendedName>
</protein>
<proteinExistence type="predicted"/>
<dbReference type="GeneID" id="20659026"/>
<gene>
    <name evidence="2" type="ORF">PHYSODRAFT_509745</name>
</gene>
<dbReference type="SMR" id="G4ZPT4"/>
<reference evidence="2 3" key="1">
    <citation type="journal article" date="2006" name="Science">
        <title>Phytophthora genome sequences uncover evolutionary origins and mechanisms of pathogenesis.</title>
        <authorList>
            <person name="Tyler B.M."/>
            <person name="Tripathy S."/>
            <person name="Zhang X."/>
            <person name="Dehal P."/>
            <person name="Jiang R.H."/>
            <person name="Aerts A."/>
            <person name="Arredondo F.D."/>
            <person name="Baxter L."/>
            <person name="Bensasson D."/>
            <person name="Beynon J.L."/>
            <person name="Chapman J."/>
            <person name="Damasceno C.M."/>
            <person name="Dorrance A.E."/>
            <person name="Dou D."/>
            <person name="Dickerman A.W."/>
            <person name="Dubchak I.L."/>
            <person name="Garbelotto M."/>
            <person name="Gijzen M."/>
            <person name="Gordon S.G."/>
            <person name="Govers F."/>
            <person name="Grunwald N.J."/>
            <person name="Huang W."/>
            <person name="Ivors K.L."/>
            <person name="Jones R.W."/>
            <person name="Kamoun S."/>
            <person name="Krampis K."/>
            <person name="Lamour K.H."/>
            <person name="Lee M.K."/>
            <person name="McDonald W.H."/>
            <person name="Medina M."/>
            <person name="Meijer H.J."/>
            <person name="Nordberg E.K."/>
            <person name="Maclean D.J."/>
            <person name="Ospina-Giraldo M.D."/>
            <person name="Morris P.F."/>
            <person name="Phuntumart V."/>
            <person name="Putnam N.H."/>
            <person name="Rash S."/>
            <person name="Rose J.K."/>
            <person name="Sakihama Y."/>
            <person name="Salamov A.A."/>
            <person name="Savidor A."/>
            <person name="Scheuring C.F."/>
            <person name="Smith B.M."/>
            <person name="Sobral B.W."/>
            <person name="Terry A."/>
            <person name="Torto-Alalibo T.A."/>
            <person name="Win J."/>
            <person name="Xu Z."/>
            <person name="Zhang H."/>
            <person name="Grigoriev I.V."/>
            <person name="Rokhsar D.S."/>
            <person name="Boore J.L."/>
        </authorList>
    </citation>
    <scope>NUCLEOTIDE SEQUENCE [LARGE SCALE GENOMIC DNA]</scope>
    <source>
        <strain evidence="2 3">P6497</strain>
    </source>
</reference>
<dbReference type="KEGG" id="psoj:PHYSODRAFT_509745"/>
<dbReference type="OMA" id="RKCESAI"/>
<dbReference type="RefSeq" id="XP_009530088.1">
    <property type="nucleotide sequence ID" value="XM_009531793.1"/>
</dbReference>